<feature type="transmembrane region" description="Helical" evidence="7">
    <location>
        <begin position="216"/>
        <end position="238"/>
    </location>
</feature>
<dbReference type="Pfam" id="PF05977">
    <property type="entry name" value="MFS_3"/>
    <property type="match status" value="1"/>
</dbReference>
<sequence length="406" mass="42704">MRDFRLLWAGETISLLGSNVAAVALPLVAVVTLHADTFTVGLLSAVAWLPWFLIGLPAGALVDRSRKRPIMLACNVISMVLFVSIPVAAWFGVLTVAQLLVVALLGGVTKVFFTTAYRAYVPLIVHDGQLLGANARLQGSESAVQVAGPGLGGALAQAFGAAAGLLADAVSFGVSALLLRFVKTEEDRPKRSERRLRAEIADGVRFLARDPYLRRLAVFAAISNVALEGYQAIQIVFLSRDLGLSPGLVGLALAVSALGGVAGAGIAGRISARIGTARAFLLAEAVAALLLLIGPFGLVTFVIAGIAINMGLLVSNILTVTFRQRYCPPELFGRITTSIATLSYGGIALGALLGGVLGEWLGVRPTMWIMAPLQFVAVLVVSPLWKERDFPNKSAGHPPHHLQPQP</sequence>
<evidence type="ECO:0000256" key="3">
    <source>
        <dbReference type="ARBA" id="ARBA00022475"/>
    </source>
</evidence>
<dbReference type="SUPFAM" id="SSF103473">
    <property type="entry name" value="MFS general substrate transporter"/>
    <property type="match status" value="1"/>
</dbReference>
<feature type="transmembrane region" description="Helical" evidence="7">
    <location>
        <begin position="279"/>
        <end position="296"/>
    </location>
</feature>
<dbReference type="RefSeq" id="WP_091288119.1">
    <property type="nucleotide sequence ID" value="NZ_FNON01000002.1"/>
</dbReference>
<dbReference type="GO" id="GO:0022857">
    <property type="term" value="F:transmembrane transporter activity"/>
    <property type="evidence" value="ECO:0007669"/>
    <property type="project" value="InterPro"/>
</dbReference>
<dbReference type="PROSITE" id="PS50850">
    <property type="entry name" value="MFS"/>
    <property type="match status" value="1"/>
</dbReference>
<dbReference type="CDD" id="cd06173">
    <property type="entry name" value="MFS_MefA_like"/>
    <property type="match status" value="1"/>
</dbReference>
<keyword evidence="5 7" id="KW-1133">Transmembrane helix</keyword>
<evidence type="ECO:0000256" key="4">
    <source>
        <dbReference type="ARBA" id="ARBA00022692"/>
    </source>
</evidence>
<evidence type="ECO:0000256" key="2">
    <source>
        <dbReference type="ARBA" id="ARBA00022448"/>
    </source>
</evidence>
<evidence type="ECO:0000256" key="1">
    <source>
        <dbReference type="ARBA" id="ARBA00004651"/>
    </source>
</evidence>
<reference evidence="9 10" key="1">
    <citation type="submission" date="2016-10" db="EMBL/GenBank/DDBJ databases">
        <authorList>
            <person name="de Groot N.N."/>
        </authorList>
    </citation>
    <scope>NUCLEOTIDE SEQUENCE [LARGE SCALE GENOMIC DNA]</scope>
    <source>
        <strain evidence="9 10">CPCC 202699</strain>
    </source>
</reference>
<dbReference type="PANTHER" id="PTHR23513:SF6">
    <property type="entry name" value="MAJOR FACILITATOR SUPERFAMILY ASSOCIATED DOMAIN-CONTAINING PROTEIN"/>
    <property type="match status" value="1"/>
</dbReference>
<evidence type="ECO:0000259" key="8">
    <source>
        <dbReference type="PROSITE" id="PS50850"/>
    </source>
</evidence>
<dbReference type="STRING" id="589385.SAMN05421504_102193"/>
<name>A0A1H2YMV7_9PSEU</name>
<dbReference type="InterPro" id="IPR010290">
    <property type="entry name" value="TM_effector"/>
</dbReference>
<feature type="domain" description="Major facilitator superfamily (MFS) profile" evidence="8">
    <location>
        <begin position="1"/>
        <end position="389"/>
    </location>
</feature>
<dbReference type="EMBL" id="FNON01000002">
    <property type="protein sequence ID" value="SDX06516.1"/>
    <property type="molecule type" value="Genomic_DNA"/>
</dbReference>
<dbReference type="GO" id="GO:0005886">
    <property type="term" value="C:plasma membrane"/>
    <property type="evidence" value="ECO:0007669"/>
    <property type="project" value="UniProtKB-SubCell"/>
</dbReference>
<dbReference type="Gene3D" id="1.20.1250.20">
    <property type="entry name" value="MFS general substrate transporter like domains"/>
    <property type="match status" value="1"/>
</dbReference>
<feature type="transmembrane region" description="Helical" evidence="7">
    <location>
        <begin position="41"/>
        <end position="62"/>
    </location>
</feature>
<dbReference type="InterPro" id="IPR020846">
    <property type="entry name" value="MFS_dom"/>
</dbReference>
<feature type="transmembrane region" description="Helical" evidence="7">
    <location>
        <begin position="74"/>
        <end position="105"/>
    </location>
</feature>
<feature type="transmembrane region" description="Helical" evidence="7">
    <location>
        <begin position="302"/>
        <end position="322"/>
    </location>
</feature>
<feature type="transmembrane region" description="Helical" evidence="7">
    <location>
        <begin position="158"/>
        <end position="182"/>
    </location>
</feature>
<comment type="subcellular location">
    <subcellularLocation>
        <location evidence="1">Cell membrane</location>
        <topology evidence="1">Multi-pass membrane protein</topology>
    </subcellularLocation>
</comment>
<dbReference type="OrthoDB" id="9815525at2"/>
<evidence type="ECO:0000256" key="5">
    <source>
        <dbReference type="ARBA" id="ARBA00022989"/>
    </source>
</evidence>
<dbReference type="AlphaFoldDB" id="A0A1H2YMV7"/>
<keyword evidence="2" id="KW-0813">Transport</keyword>
<dbReference type="Proteomes" id="UP000199515">
    <property type="component" value="Unassembled WGS sequence"/>
</dbReference>
<evidence type="ECO:0000256" key="7">
    <source>
        <dbReference type="SAM" id="Phobius"/>
    </source>
</evidence>
<keyword evidence="6 7" id="KW-0472">Membrane</keyword>
<proteinExistence type="predicted"/>
<evidence type="ECO:0000256" key="6">
    <source>
        <dbReference type="ARBA" id="ARBA00023136"/>
    </source>
</evidence>
<accession>A0A1H2YMV7</accession>
<keyword evidence="10" id="KW-1185">Reference proteome</keyword>
<keyword evidence="4 7" id="KW-0812">Transmembrane</keyword>
<keyword evidence="3" id="KW-1003">Cell membrane</keyword>
<organism evidence="9 10">
    <name type="scientific">Amycolatopsis xylanica</name>
    <dbReference type="NCBI Taxonomy" id="589385"/>
    <lineage>
        <taxon>Bacteria</taxon>
        <taxon>Bacillati</taxon>
        <taxon>Actinomycetota</taxon>
        <taxon>Actinomycetes</taxon>
        <taxon>Pseudonocardiales</taxon>
        <taxon>Pseudonocardiaceae</taxon>
        <taxon>Amycolatopsis</taxon>
    </lineage>
</organism>
<protein>
    <submittedName>
        <fullName evidence="9">Predicted arabinose efflux permease, MFS family</fullName>
    </submittedName>
</protein>
<dbReference type="InterPro" id="IPR036259">
    <property type="entry name" value="MFS_trans_sf"/>
</dbReference>
<dbReference type="PANTHER" id="PTHR23513">
    <property type="entry name" value="INTEGRAL MEMBRANE EFFLUX PROTEIN-RELATED"/>
    <property type="match status" value="1"/>
</dbReference>
<evidence type="ECO:0000313" key="9">
    <source>
        <dbReference type="EMBL" id="SDX06516.1"/>
    </source>
</evidence>
<feature type="transmembrane region" description="Helical" evidence="7">
    <location>
        <begin position="342"/>
        <end position="361"/>
    </location>
</feature>
<feature type="transmembrane region" description="Helical" evidence="7">
    <location>
        <begin position="244"/>
        <end position="267"/>
    </location>
</feature>
<gene>
    <name evidence="9" type="ORF">SAMN05421504_102193</name>
</gene>
<evidence type="ECO:0000313" key="10">
    <source>
        <dbReference type="Proteomes" id="UP000199515"/>
    </source>
</evidence>
<feature type="transmembrane region" description="Helical" evidence="7">
    <location>
        <begin position="12"/>
        <end position="35"/>
    </location>
</feature>
<feature type="transmembrane region" description="Helical" evidence="7">
    <location>
        <begin position="367"/>
        <end position="385"/>
    </location>
</feature>